<protein>
    <submittedName>
        <fullName evidence="3">Phage terminase large subunit family protein</fullName>
    </submittedName>
</protein>
<gene>
    <name evidence="3" type="ORF">KPL78_19180</name>
</gene>
<evidence type="ECO:0000259" key="2">
    <source>
        <dbReference type="Pfam" id="PF20454"/>
    </source>
</evidence>
<reference evidence="3 4" key="1">
    <citation type="submission" date="2021-07" db="EMBL/GenBank/DDBJ databases">
        <authorList>
            <person name="So Y."/>
        </authorList>
    </citation>
    <scope>NUCLEOTIDE SEQUENCE [LARGE SCALE GENOMIC DNA]</scope>
    <source>
        <strain evidence="3 4">HJA6</strain>
    </source>
</reference>
<evidence type="ECO:0000313" key="4">
    <source>
        <dbReference type="Proteomes" id="UP001196565"/>
    </source>
</evidence>
<name>A0ABS7AE30_9PROT</name>
<dbReference type="RefSeq" id="WP_219764608.1">
    <property type="nucleotide sequence ID" value="NZ_JAHYBZ010000007.1"/>
</dbReference>
<dbReference type="InterPro" id="IPR046453">
    <property type="entry name" value="GpA_ATPase"/>
</dbReference>
<evidence type="ECO:0000313" key="3">
    <source>
        <dbReference type="EMBL" id="MBW6399992.1"/>
    </source>
</evidence>
<dbReference type="Pfam" id="PF05876">
    <property type="entry name" value="GpA_ATPase"/>
    <property type="match status" value="1"/>
</dbReference>
<organism evidence="3 4">
    <name type="scientific">Roseomonas alba</name>
    <dbReference type="NCBI Taxonomy" id="2846776"/>
    <lineage>
        <taxon>Bacteria</taxon>
        <taxon>Pseudomonadati</taxon>
        <taxon>Pseudomonadota</taxon>
        <taxon>Alphaproteobacteria</taxon>
        <taxon>Acetobacterales</taxon>
        <taxon>Roseomonadaceae</taxon>
        <taxon>Roseomonas</taxon>
    </lineage>
</organism>
<dbReference type="InterPro" id="IPR046454">
    <property type="entry name" value="GpA_endonuclease"/>
</dbReference>
<proteinExistence type="predicted"/>
<evidence type="ECO:0000259" key="1">
    <source>
        <dbReference type="Pfam" id="PF05876"/>
    </source>
</evidence>
<accession>A0ABS7AE30</accession>
<comment type="caution">
    <text evidence="3">The sequence shown here is derived from an EMBL/GenBank/DDBJ whole genome shotgun (WGS) entry which is preliminary data.</text>
</comment>
<feature type="domain" description="Phage terminase large subunit GpA ATPase" evidence="1">
    <location>
        <begin position="54"/>
        <end position="303"/>
    </location>
</feature>
<dbReference type="Pfam" id="PF20454">
    <property type="entry name" value="GpA_nuclease"/>
    <property type="match status" value="1"/>
</dbReference>
<sequence>MPPQPDAARFAYADAGRILSETFDAFLPPNRMSVADHAAQHRWVKSPVGAHLERWSHDTAPYLTEPMHWLSDDQYDTVAIVGPGACGKTMIAENWLLYSVESDPADLLWYLNTDAALEAYVKARIDTMLDQHDPLIGHLRQGRDALAFKRFRGGRAEFLTFTSSSLVNKHVARIVADEIDNYDAALGDPMMLLNPRRQAAGADSKLLVISHPDRGAPVDAPRSKQRGIMGVYADSTRCTWWWQCPHCGTYSSPHPGTSRRMVLDWPKDAPLDEVQERARLVCPVYGCLIEDGQRYAMNRTGRWVGDGETIDEDGRVTGERRRVKTAGAWILGVMSPFTRDGIGGIARGLAQAERAAELGDVEGLRQFVVKTCGEPFAPPAKVGNIDAAVLAERADKTLSLGVVPDGVRFLTAWADAQGSRFEWLVRGWGEGGASWVIDRQMMPAEPGTNPEAWDDLIERMQDAVYPLADGSGRGMRVRGVGFDSQGVPGVTEQAYAAWLRCRRAGRTQKLGLTEGRDVWNLVPTRGVATRYAPRIQLVYPNTQRKDRKAAARGQVPQLQFNPNMGKDALAAQLAQEAPAAGAVSFPYELRGGDEPPFEFFEQLAAEQRDPVSGAWSKREAHSRNEVMDMMVGCEVVARLHGLHRIDWERPPAWAQPWETNSMIAVMEAEVALAAVPADLRATPAMLPVAARSLAPRRRVIPSSYMG</sequence>
<feature type="domain" description="Terminase large subunit GpA endonuclease" evidence="2">
    <location>
        <begin position="325"/>
        <end position="647"/>
    </location>
</feature>
<dbReference type="EMBL" id="JAHYBZ010000007">
    <property type="protein sequence ID" value="MBW6399992.1"/>
    <property type="molecule type" value="Genomic_DNA"/>
</dbReference>
<keyword evidence="4" id="KW-1185">Reference proteome</keyword>
<dbReference type="Proteomes" id="UP001196565">
    <property type="component" value="Unassembled WGS sequence"/>
</dbReference>